<evidence type="ECO:0000256" key="1">
    <source>
        <dbReference type="SAM" id="SignalP"/>
    </source>
</evidence>
<feature type="chain" id="PRO_5026908778" description="Inter-alpha-trypsin inhibitor heavy chain C-terminal domain-containing protein" evidence="1">
    <location>
        <begin position="25"/>
        <end position="281"/>
    </location>
</feature>
<evidence type="ECO:0000259" key="2">
    <source>
        <dbReference type="Pfam" id="PF06668"/>
    </source>
</evidence>
<dbReference type="GO" id="GO:0030212">
    <property type="term" value="P:hyaluronan metabolic process"/>
    <property type="evidence" value="ECO:0007669"/>
    <property type="project" value="InterPro"/>
</dbReference>
<gene>
    <name evidence="3" type="ORF">MCOR_40254</name>
</gene>
<dbReference type="InterPro" id="IPR050934">
    <property type="entry name" value="ITIH"/>
</dbReference>
<keyword evidence="1" id="KW-0732">Signal</keyword>
<protein>
    <recommendedName>
        <fullName evidence="2">Inter-alpha-trypsin inhibitor heavy chain C-terminal domain-containing protein</fullName>
    </recommendedName>
</protein>
<evidence type="ECO:0000313" key="3">
    <source>
        <dbReference type="EMBL" id="CAC5406706.1"/>
    </source>
</evidence>
<dbReference type="EMBL" id="CACVKT020007264">
    <property type="protein sequence ID" value="CAC5406706.1"/>
    <property type="molecule type" value="Genomic_DNA"/>
</dbReference>
<feature type="signal peptide" evidence="1">
    <location>
        <begin position="1"/>
        <end position="24"/>
    </location>
</feature>
<evidence type="ECO:0000313" key="4">
    <source>
        <dbReference type="Proteomes" id="UP000507470"/>
    </source>
</evidence>
<sequence length="281" mass="31698">MERIMSTLCIVFMVLFSILQEGCSQTQPDEKKKKGVGKEGGGGGDPHFMLRIDSLDFPVCFDIDTREGDVIRMLKDPISGITINSGIVGSNKKKADGSSKTFIGELFLQTRNVQIHIKPDDITFNAASLAWNEEHAFEMNNITVNFNRNGRHGNTMYIELGNDVSIEIRRLMKEDTGLNVNYLNMNIDKETGISDKAEGILGQFVHKRTTLKKISIDKQGRKCGHFREIEKGHKTHFKAILHQKPDVITGEMVWCWNVHRRTEGLLDGHLSEYFVSDITSA</sequence>
<feature type="domain" description="Inter-alpha-trypsin inhibitor heavy chain C-terminal" evidence="2">
    <location>
        <begin position="79"/>
        <end position="260"/>
    </location>
</feature>
<dbReference type="Proteomes" id="UP000507470">
    <property type="component" value="Unassembled WGS sequence"/>
</dbReference>
<accession>A0A6J8DF68</accession>
<dbReference type="Pfam" id="PF06668">
    <property type="entry name" value="ITI_HC_C"/>
    <property type="match status" value="1"/>
</dbReference>
<dbReference type="PANTHER" id="PTHR10338">
    <property type="entry name" value="INTER-ALPHA-TRYPSIN INHIBITOR HEAVY CHAIN FAMILY MEMBER"/>
    <property type="match status" value="1"/>
</dbReference>
<organism evidence="3 4">
    <name type="scientific">Mytilus coruscus</name>
    <name type="common">Sea mussel</name>
    <dbReference type="NCBI Taxonomy" id="42192"/>
    <lineage>
        <taxon>Eukaryota</taxon>
        <taxon>Metazoa</taxon>
        <taxon>Spiralia</taxon>
        <taxon>Lophotrochozoa</taxon>
        <taxon>Mollusca</taxon>
        <taxon>Bivalvia</taxon>
        <taxon>Autobranchia</taxon>
        <taxon>Pteriomorphia</taxon>
        <taxon>Mytilida</taxon>
        <taxon>Mytiloidea</taxon>
        <taxon>Mytilidae</taxon>
        <taxon>Mytilinae</taxon>
        <taxon>Mytilus</taxon>
    </lineage>
</organism>
<dbReference type="AlphaFoldDB" id="A0A6J8DF68"/>
<reference evidence="3 4" key="1">
    <citation type="submission" date="2020-06" db="EMBL/GenBank/DDBJ databases">
        <authorList>
            <person name="Li R."/>
            <person name="Bekaert M."/>
        </authorList>
    </citation>
    <scope>NUCLEOTIDE SEQUENCE [LARGE SCALE GENOMIC DNA]</scope>
    <source>
        <strain evidence="4">wild</strain>
    </source>
</reference>
<dbReference type="InterPro" id="IPR010600">
    <property type="entry name" value="ITI_HC_C"/>
</dbReference>
<dbReference type="PANTHER" id="PTHR10338:SF108">
    <property type="entry name" value="INTER-ALPHA-TRYPSIN INHIBITOR HEAVY CHAIN H4-LIKE PROTEIN"/>
    <property type="match status" value="1"/>
</dbReference>
<name>A0A6J8DF68_MYTCO</name>
<keyword evidence="4" id="KW-1185">Reference proteome</keyword>
<proteinExistence type="predicted"/>
<dbReference type="OrthoDB" id="299997at2759"/>
<dbReference type="GO" id="GO:0004867">
    <property type="term" value="F:serine-type endopeptidase inhibitor activity"/>
    <property type="evidence" value="ECO:0007669"/>
    <property type="project" value="InterPro"/>
</dbReference>